<keyword evidence="2 7" id="KW-0699">rRNA-binding</keyword>
<evidence type="ECO:0000256" key="1">
    <source>
        <dbReference type="ARBA" id="ARBA00007116"/>
    </source>
</evidence>
<accession>A0A1G2R4R8</accession>
<dbReference type="AlphaFoldDB" id="A0A1G2R4R8"/>
<organism evidence="9 10">
    <name type="scientific">Candidatus Wildermuthbacteria bacterium RIFCSPHIGHO2_02_FULL_47_17</name>
    <dbReference type="NCBI Taxonomy" id="1802452"/>
    <lineage>
        <taxon>Bacteria</taxon>
        <taxon>Candidatus Wildermuthiibacteriota</taxon>
    </lineage>
</organism>
<dbReference type="CDD" id="cd00432">
    <property type="entry name" value="Ribosomal_L18_L5e"/>
    <property type="match status" value="1"/>
</dbReference>
<comment type="subunit">
    <text evidence="7">Part of the 50S ribosomal subunit; part of the 5S rRNA/L5/L18/L25 subcomplex. Contacts the 5S and 23S rRNAs.</text>
</comment>
<feature type="region of interest" description="Disordered" evidence="8">
    <location>
        <begin position="1"/>
        <end position="20"/>
    </location>
</feature>
<dbReference type="GO" id="GO:0022625">
    <property type="term" value="C:cytosolic large ribosomal subunit"/>
    <property type="evidence" value="ECO:0007669"/>
    <property type="project" value="TreeGrafter"/>
</dbReference>
<dbReference type="PANTHER" id="PTHR12899:SF3">
    <property type="entry name" value="LARGE RIBOSOMAL SUBUNIT PROTEIN UL18M"/>
    <property type="match status" value="1"/>
</dbReference>
<dbReference type="Pfam" id="PF00861">
    <property type="entry name" value="Ribosomal_L18p"/>
    <property type="match status" value="1"/>
</dbReference>
<keyword evidence="3 7" id="KW-0694">RNA-binding</keyword>
<evidence type="ECO:0000256" key="7">
    <source>
        <dbReference type="HAMAP-Rule" id="MF_01337"/>
    </source>
</evidence>
<proteinExistence type="inferred from homology"/>
<dbReference type="InterPro" id="IPR005484">
    <property type="entry name" value="Ribosomal_uL18_bac/plant/anim"/>
</dbReference>
<evidence type="ECO:0000313" key="9">
    <source>
        <dbReference type="EMBL" id="OHA67813.1"/>
    </source>
</evidence>
<dbReference type="Proteomes" id="UP000179258">
    <property type="component" value="Unassembled WGS sequence"/>
</dbReference>
<comment type="caution">
    <text evidence="9">The sequence shown here is derived from an EMBL/GenBank/DDBJ whole genome shotgun (WGS) entry which is preliminary data.</text>
</comment>
<dbReference type="HAMAP" id="MF_01337_B">
    <property type="entry name" value="Ribosomal_uL18_B"/>
    <property type="match status" value="1"/>
</dbReference>
<dbReference type="GO" id="GO:0003735">
    <property type="term" value="F:structural constituent of ribosome"/>
    <property type="evidence" value="ECO:0007669"/>
    <property type="project" value="InterPro"/>
</dbReference>
<comment type="function">
    <text evidence="7">This is one of the proteins that bind and probably mediate the attachment of the 5S RNA into the large ribosomal subunit, where it forms part of the central protuberance.</text>
</comment>
<dbReference type="EMBL" id="MHTX01000033">
    <property type="protein sequence ID" value="OHA67813.1"/>
    <property type="molecule type" value="Genomic_DNA"/>
</dbReference>
<evidence type="ECO:0000256" key="8">
    <source>
        <dbReference type="SAM" id="MobiDB-lite"/>
    </source>
</evidence>
<evidence type="ECO:0000256" key="4">
    <source>
        <dbReference type="ARBA" id="ARBA00022980"/>
    </source>
</evidence>
<reference evidence="9 10" key="1">
    <citation type="journal article" date="2016" name="Nat. Commun.">
        <title>Thousands of microbial genomes shed light on interconnected biogeochemical processes in an aquifer system.</title>
        <authorList>
            <person name="Anantharaman K."/>
            <person name="Brown C.T."/>
            <person name="Hug L.A."/>
            <person name="Sharon I."/>
            <person name="Castelle C.J."/>
            <person name="Probst A.J."/>
            <person name="Thomas B.C."/>
            <person name="Singh A."/>
            <person name="Wilkins M.J."/>
            <person name="Karaoz U."/>
            <person name="Brodie E.L."/>
            <person name="Williams K.H."/>
            <person name="Hubbard S.S."/>
            <person name="Banfield J.F."/>
        </authorList>
    </citation>
    <scope>NUCLEOTIDE SEQUENCE [LARGE SCALE GENOMIC DNA]</scope>
</reference>
<keyword evidence="5 7" id="KW-0687">Ribonucleoprotein</keyword>
<evidence type="ECO:0000256" key="2">
    <source>
        <dbReference type="ARBA" id="ARBA00022730"/>
    </source>
</evidence>
<dbReference type="InterPro" id="IPR057268">
    <property type="entry name" value="Ribosomal_L18"/>
</dbReference>
<feature type="compositionally biased region" description="Basic residues" evidence="8">
    <location>
        <begin position="9"/>
        <end position="20"/>
    </location>
</feature>
<dbReference type="Gene3D" id="3.30.420.100">
    <property type="match status" value="1"/>
</dbReference>
<evidence type="ECO:0000256" key="3">
    <source>
        <dbReference type="ARBA" id="ARBA00022884"/>
    </source>
</evidence>
<protein>
    <recommendedName>
        <fullName evidence="6 7">Large ribosomal subunit protein uL18</fullName>
    </recommendedName>
</protein>
<gene>
    <name evidence="7" type="primary">rplR</name>
    <name evidence="9" type="ORF">A3D59_03140</name>
</gene>
<dbReference type="SUPFAM" id="SSF53137">
    <property type="entry name" value="Translational machinery components"/>
    <property type="match status" value="1"/>
</dbReference>
<dbReference type="NCBIfam" id="TIGR00060">
    <property type="entry name" value="L18_bact"/>
    <property type="match status" value="1"/>
</dbReference>
<dbReference type="FunFam" id="3.30.420.100:FF:000001">
    <property type="entry name" value="50S ribosomal protein L18"/>
    <property type="match status" value="1"/>
</dbReference>
<comment type="similarity">
    <text evidence="1 7">Belongs to the universal ribosomal protein uL18 family.</text>
</comment>
<name>A0A1G2R4R8_9BACT</name>
<sequence>MKASEKHQNRFRRHKRIKAKLRGTSDRPRLCVFRSAKHIYAQLIDDEKGKTVAAASDAELKLKGKKEKESAAVKNEKSEPKKMARKALLAYNVGKLIAQKAQEKKIEKIVFDRGGYKYHGRVRALADGARDGGLKF</sequence>
<dbReference type="InterPro" id="IPR004389">
    <property type="entry name" value="Ribosomal_uL18_bac-type"/>
</dbReference>
<evidence type="ECO:0000256" key="5">
    <source>
        <dbReference type="ARBA" id="ARBA00023274"/>
    </source>
</evidence>
<dbReference type="GO" id="GO:0006412">
    <property type="term" value="P:translation"/>
    <property type="evidence" value="ECO:0007669"/>
    <property type="project" value="UniProtKB-UniRule"/>
</dbReference>
<evidence type="ECO:0000313" key="10">
    <source>
        <dbReference type="Proteomes" id="UP000179258"/>
    </source>
</evidence>
<keyword evidence="4 7" id="KW-0689">Ribosomal protein</keyword>
<dbReference type="GO" id="GO:0008097">
    <property type="term" value="F:5S rRNA binding"/>
    <property type="evidence" value="ECO:0007669"/>
    <property type="project" value="TreeGrafter"/>
</dbReference>
<evidence type="ECO:0000256" key="6">
    <source>
        <dbReference type="ARBA" id="ARBA00035197"/>
    </source>
</evidence>
<dbReference type="PANTHER" id="PTHR12899">
    <property type="entry name" value="39S RIBOSOMAL PROTEIN L18, MITOCHONDRIAL"/>
    <property type="match status" value="1"/>
</dbReference>